<keyword evidence="4" id="KW-1185">Reference proteome</keyword>
<accession>A0ABY4GRE1</accession>
<proteinExistence type="inferred from homology"/>
<keyword evidence="2" id="KW-0813">Transport</keyword>
<dbReference type="InterPro" id="IPR006059">
    <property type="entry name" value="SBP"/>
</dbReference>
<dbReference type="PANTHER" id="PTHR43649:SF29">
    <property type="entry name" value="OSMOPROTECTIVE COMPOUNDS-BINDING PROTEIN GGTB"/>
    <property type="match status" value="1"/>
</dbReference>
<comment type="similarity">
    <text evidence="1">Belongs to the bacterial solute-binding protein 1 family.</text>
</comment>
<protein>
    <submittedName>
        <fullName evidence="3">Extracellular solute-binding protein</fullName>
    </submittedName>
</protein>
<dbReference type="RefSeq" id="WP_244747331.1">
    <property type="nucleotide sequence ID" value="NZ_CP095071.1"/>
</dbReference>
<evidence type="ECO:0000313" key="3">
    <source>
        <dbReference type="EMBL" id="UOQ86937.1"/>
    </source>
</evidence>
<dbReference type="Pfam" id="PF01547">
    <property type="entry name" value="SBP_bac_1"/>
    <property type="match status" value="1"/>
</dbReference>
<organism evidence="3 4">
    <name type="scientific">Gracilibacillus salinarum</name>
    <dbReference type="NCBI Taxonomy" id="2932255"/>
    <lineage>
        <taxon>Bacteria</taxon>
        <taxon>Bacillati</taxon>
        <taxon>Bacillota</taxon>
        <taxon>Bacilli</taxon>
        <taxon>Bacillales</taxon>
        <taxon>Bacillaceae</taxon>
        <taxon>Gracilibacillus</taxon>
    </lineage>
</organism>
<dbReference type="Proteomes" id="UP000831537">
    <property type="component" value="Chromosome"/>
</dbReference>
<dbReference type="PROSITE" id="PS51257">
    <property type="entry name" value="PROKAR_LIPOPROTEIN"/>
    <property type="match status" value="1"/>
</dbReference>
<dbReference type="PANTHER" id="PTHR43649">
    <property type="entry name" value="ARABINOSE-BINDING PROTEIN-RELATED"/>
    <property type="match status" value="1"/>
</dbReference>
<name>A0ABY4GRE1_9BACI</name>
<reference evidence="3 4" key="1">
    <citation type="submission" date="2022-04" db="EMBL/GenBank/DDBJ databases">
        <title>Gracilibacillus sp. isolated from saltern.</title>
        <authorList>
            <person name="Won M."/>
            <person name="Lee C.-M."/>
            <person name="Woen H.-Y."/>
            <person name="Kwon S.-W."/>
        </authorList>
    </citation>
    <scope>NUCLEOTIDE SEQUENCE [LARGE SCALE GENOMIC DNA]</scope>
    <source>
        <strain evidence="3 4">SSPM10-3</strain>
    </source>
</reference>
<dbReference type="InterPro" id="IPR050490">
    <property type="entry name" value="Bact_solute-bd_prot1"/>
</dbReference>
<evidence type="ECO:0000256" key="2">
    <source>
        <dbReference type="ARBA" id="ARBA00022448"/>
    </source>
</evidence>
<sequence length="448" mass="49127">MIKRQRHWVLFLLVTFIAMVLLAACGGGDSEETSGGTNSEDTGSDTSGEAVELSMLVSETAMDDPGFVAVLDAIEKDLNIKTNVEVRPGGPEGENVVKTRLATGDMADLLLFNSGSLLMALNPSQYFVDLGEEPFMDNVMDSYKEVVSSDDQVFGIPAKSSQVGAWLYNKKVYQELGLEVPRTWDELMANNEKIKEAGKTAVITTYGEAWTSQLPILADFYNVQAEVANFADDYTNGEAKFANTPEAQRGFERIQEIYENGYQNEDYTVATYDQGMQMIAEGTGAHYPMLTQVLPIIEENYPDLVDDIGVFPQPSDDASTNGLTTWMPDAIMINKEAENVDAAKKWLDYFISDKGIAAYESKAKSIGPYVLKDVELPEDSYAAVEEMQVYFEEGNIAPALEFVSPIKGPNLPQICTSVGSGTMTAAEAAAMYDDDVEKQAKQLGLDWD</sequence>
<evidence type="ECO:0000256" key="1">
    <source>
        <dbReference type="ARBA" id="ARBA00008520"/>
    </source>
</evidence>
<dbReference type="Gene3D" id="3.40.190.10">
    <property type="entry name" value="Periplasmic binding protein-like II"/>
    <property type="match status" value="2"/>
</dbReference>
<dbReference type="SUPFAM" id="SSF53850">
    <property type="entry name" value="Periplasmic binding protein-like II"/>
    <property type="match status" value="1"/>
</dbReference>
<dbReference type="EMBL" id="CP095071">
    <property type="protein sequence ID" value="UOQ86937.1"/>
    <property type="molecule type" value="Genomic_DNA"/>
</dbReference>
<evidence type="ECO:0000313" key="4">
    <source>
        <dbReference type="Proteomes" id="UP000831537"/>
    </source>
</evidence>
<gene>
    <name evidence="3" type="ORF">MUN87_08655</name>
</gene>